<evidence type="ECO:0000313" key="6">
    <source>
        <dbReference type="Proteomes" id="UP000236447"/>
    </source>
</evidence>
<feature type="compositionally biased region" description="Gly residues" evidence="3">
    <location>
        <begin position="239"/>
        <end position="251"/>
    </location>
</feature>
<sequence>MAVGYLVTLGDGTLDSGDGISANQSAFTSSDVIGTGSWTWSGQYQGDGQTYSNVTDTGTYHYGSDGNVYFVPDTWYTTSGSASATTIPANSMSGTSGNDTISGDANDNVIYGGDGDDYLTGSSGDDIIFGGEGSDNYDTDTGNDTFYGEGGDDWVAIYDNMDGESLYGGETGETLGDMLEVYGDYAGVDVNVTFTGDGDGTVTFGGQTAYFWEFERFYLHSGDDTLDGSAATSAINVQTGGGDNSVTGGMGDDTISTGAGADTVDGGAGADSIDAGSGDDVVTGSSGDTLLGGAGNDQITINAASGGSVAPSGATVVTDGGSASGDYDSNDFAWNPDSSSSSSISMGGTPGTTGSDDVYDSITVLNTTDGAFLGVSQFDVGIDKVYLSEEPVSFTNTLASSGVSDFVVTYANGNTQSFRFYNDGGAAISDPAQFFGTSVISGATLSGGEGDDTLTGGYGADSIDGGDGQDQIILQDGFGNDTITGGEGGVDQDSLDLSQLSSGAVITMSGPEAGTVTVGSDTAQFSEIESITGTEKSDYIDGSAQSGNLAYVNSGGGDDTILGGSGNDDLRGGAGNDRLEGRAGTDDLRGGAGDDYLDGGTGGDYIDAGTGSDTVIGGTGDDTIQLTADTDRDEVILEDGSGSDLIYNFDLGDSGDGTTVDQLDVSGLTNLAGDPVKIGDIVVTDTNGDGTGDAIMTFPNGESITLVGVQSSQVDSGPEMYAMGIPCFTAGTLIDTPTGPVRAEELSPGDYVTTLGAGVQRVLWVGASFSTTARKQLPEALMPVRLSSDAFGSDGAPVVSPQHCILMKHRSSGRPLHLRAKHLAQMTDFASFACEMTQVTYVHILLKTHDNLMSNGIPSETFYPGPMAVSTLRPADRLCLYKCLPQLILYRVEQAYGPRILPVLARREVRSLSDAGELVPWRDADETPDLLNNDRLARALWRVGSSQERIYPPASDNSSGMLSSGLSLS</sequence>
<dbReference type="EMBL" id="CP010725">
    <property type="protein sequence ID" value="AUQ97664.1"/>
    <property type="molecule type" value="Genomic_DNA"/>
</dbReference>
<dbReference type="Pfam" id="PF13403">
    <property type="entry name" value="Hint_2"/>
    <property type="match status" value="1"/>
</dbReference>
<dbReference type="InterPro" id="IPR036844">
    <property type="entry name" value="Hint_dom_sf"/>
</dbReference>
<dbReference type="InterPro" id="IPR028992">
    <property type="entry name" value="Hedgehog/Intein_dom"/>
</dbReference>
<dbReference type="InterPro" id="IPR018511">
    <property type="entry name" value="Hemolysin-typ_Ca-bd_CS"/>
</dbReference>
<feature type="region of interest" description="Disordered" evidence="3">
    <location>
        <begin position="562"/>
        <end position="592"/>
    </location>
</feature>
<dbReference type="PANTHER" id="PTHR38340">
    <property type="entry name" value="S-LAYER PROTEIN"/>
    <property type="match status" value="1"/>
</dbReference>
<comment type="subcellular location">
    <subcellularLocation>
        <location evidence="1">Secreted</location>
    </subcellularLocation>
</comment>
<dbReference type="GO" id="GO:0005576">
    <property type="term" value="C:extracellular region"/>
    <property type="evidence" value="ECO:0007669"/>
    <property type="project" value="UniProtKB-SubCell"/>
</dbReference>
<dbReference type="RefSeq" id="WP_102882927.1">
    <property type="nucleotide sequence ID" value="NZ_CP010725.1"/>
</dbReference>
<feature type="region of interest" description="Disordered" evidence="3">
    <location>
        <begin position="327"/>
        <end position="352"/>
    </location>
</feature>
<reference evidence="5 6" key="2">
    <citation type="journal article" date="2017" name="Genome Biol. Evol.">
        <title>Trajectories and Drivers of Genome Evolution in Surface-Associated Marine Phaeobacter.</title>
        <authorList>
            <person name="Freese H.M."/>
            <person name="Sikorski J."/>
            <person name="Bunk B."/>
            <person name="Scheuner C."/>
            <person name="Meier-Kolthoff J.P."/>
            <person name="Sproer C."/>
            <person name="Gram L."/>
            <person name="Overmann J."/>
        </authorList>
    </citation>
    <scope>NUCLEOTIDE SEQUENCE [LARGE SCALE GENOMIC DNA]</scope>
    <source>
        <strain evidence="5 6">P88</strain>
    </source>
</reference>
<name>A0A2I7K4Y1_9RHOB</name>
<evidence type="ECO:0000256" key="2">
    <source>
        <dbReference type="ARBA" id="ARBA00022525"/>
    </source>
</evidence>
<dbReference type="GO" id="GO:0005509">
    <property type="term" value="F:calcium ion binding"/>
    <property type="evidence" value="ECO:0007669"/>
    <property type="project" value="InterPro"/>
</dbReference>
<feature type="compositionally biased region" description="Low complexity" evidence="3">
    <location>
        <begin position="338"/>
        <end position="352"/>
    </location>
</feature>
<evidence type="ECO:0000313" key="5">
    <source>
        <dbReference type="EMBL" id="AUQ97664.1"/>
    </source>
</evidence>
<protein>
    <submittedName>
        <fullName evidence="5">Hemolysin-type calcium-binding protein repeat protein (2 copies)/Hint domain protein</fullName>
    </submittedName>
</protein>
<reference evidence="5 6" key="1">
    <citation type="journal article" date="2017" name="Front. Microbiol.">
        <title>Phaeobacter piscinae sp. nov., a species of the Roseobacter group and potential aquaculture probiont.</title>
        <authorList>
            <person name="Sonnenschein E.C."/>
            <person name="Phippen C.B.W."/>
            <person name="Nielsen K.F."/>
            <person name="Mateiu R.V."/>
            <person name="Melchiorsen J."/>
            <person name="Gram L."/>
            <person name="Overmann J."/>
            <person name="Freese H.M."/>
        </authorList>
    </citation>
    <scope>NUCLEOTIDE SEQUENCE [LARGE SCALE GENOMIC DNA]</scope>
    <source>
        <strain evidence="5 6">P88</strain>
    </source>
</reference>
<feature type="domain" description="Hedgehog/Intein (Hint)" evidence="4">
    <location>
        <begin position="726"/>
        <end position="865"/>
    </location>
</feature>
<dbReference type="PROSITE" id="PS00330">
    <property type="entry name" value="HEMOLYSIN_CALCIUM"/>
    <property type="match status" value="5"/>
</dbReference>
<dbReference type="Proteomes" id="UP000236447">
    <property type="component" value="Chromosome"/>
</dbReference>
<feature type="compositionally biased region" description="Low complexity" evidence="3">
    <location>
        <begin position="257"/>
        <end position="289"/>
    </location>
</feature>
<dbReference type="PANTHER" id="PTHR38340:SF1">
    <property type="entry name" value="S-LAYER PROTEIN"/>
    <property type="match status" value="1"/>
</dbReference>
<dbReference type="InterPro" id="IPR001343">
    <property type="entry name" value="Hemolysn_Ca-bd"/>
</dbReference>
<dbReference type="SUPFAM" id="SSF51294">
    <property type="entry name" value="Hedgehog/intein (Hint) domain"/>
    <property type="match status" value="1"/>
</dbReference>
<dbReference type="Pfam" id="PF00353">
    <property type="entry name" value="HemolysinCabind"/>
    <property type="match status" value="7"/>
</dbReference>
<dbReference type="AlphaFoldDB" id="A0A2I7K4Y1"/>
<dbReference type="Gene3D" id="2.150.10.10">
    <property type="entry name" value="Serralysin-like metalloprotease, C-terminal"/>
    <property type="match status" value="4"/>
</dbReference>
<organism evidence="5 6">
    <name type="scientific">Phaeobacter inhibens</name>
    <dbReference type="NCBI Taxonomy" id="221822"/>
    <lineage>
        <taxon>Bacteria</taxon>
        <taxon>Pseudomonadati</taxon>
        <taxon>Pseudomonadota</taxon>
        <taxon>Alphaproteobacteria</taxon>
        <taxon>Rhodobacterales</taxon>
        <taxon>Roseobacteraceae</taxon>
        <taxon>Phaeobacter</taxon>
    </lineage>
</organism>
<dbReference type="InterPro" id="IPR050557">
    <property type="entry name" value="RTX_toxin/Mannuronan_C5-epim"/>
</dbReference>
<proteinExistence type="predicted"/>
<dbReference type="SUPFAM" id="SSF51120">
    <property type="entry name" value="beta-Roll"/>
    <property type="match status" value="4"/>
</dbReference>
<evidence type="ECO:0000256" key="1">
    <source>
        <dbReference type="ARBA" id="ARBA00004613"/>
    </source>
</evidence>
<evidence type="ECO:0000259" key="4">
    <source>
        <dbReference type="Pfam" id="PF13403"/>
    </source>
</evidence>
<accession>A0A2I7K4Y1</accession>
<feature type="compositionally biased region" description="Basic and acidic residues" evidence="3">
    <location>
        <begin position="577"/>
        <end position="589"/>
    </location>
</feature>
<dbReference type="InterPro" id="IPR011049">
    <property type="entry name" value="Serralysin-like_metalloprot_C"/>
</dbReference>
<keyword evidence="2" id="KW-0964">Secreted</keyword>
<gene>
    <name evidence="5" type="ORF">PhaeoP88_00260</name>
</gene>
<evidence type="ECO:0000256" key="3">
    <source>
        <dbReference type="SAM" id="MobiDB-lite"/>
    </source>
</evidence>
<dbReference type="PRINTS" id="PR00313">
    <property type="entry name" value="CABNDNGRPT"/>
</dbReference>
<feature type="region of interest" description="Disordered" evidence="3">
    <location>
        <begin position="237"/>
        <end position="289"/>
    </location>
</feature>